<comment type="caution">
    <text evidence="9">The sequence shown here is derived from an EMBL/GenBank/DDBJ whole genome shotgun (WGS) entry which is preliminary data.</text>
</comment>
<organism evidence="9 10">
    <name type="scientific">Perkinsus olseni</name>
    <name type="common">Perkinsus atlanticus</name>
    <dbReference type="NCBI Taxonomy" id="32597"/>
    <lineage>
        <taxon>Eukaryota</taxon>
        <taxon>Sar</taxon>
        <taxon>Alveolata</taxon>
        <taxon>Perkinsozoa</taxon>
        <taxon>Perkinsea</taxon>
        <taxon>Perkinsida</taxon>
        <taxon>Perkinsidae</taxon>
        <taxon>Perkinsus</taxon>
    </lineage>
</organism>
<accession>A0A7J6LIY6</accession>
<dbReference type="InterPro" id="IPR047187">
    <property type="entry name" value="SF1_C_Upf1"/>
</dbReference>
<keyword evidence="4" id="KW-0347">Helicase</keyword>
<dbReference type="InterPro" id="IPR041679">
    <property type="entry name" value="DNA2/NAM7-like_C"/>
</dbReference>
<feature type="region of interest" description="Disordered" evidence="6">
    <location>
        <begin position="998"/>
        <end position="1027"/>
    </location>
</feature>
<dbReference type="GO" id="GO:0005524">
    <property type="term" value="F:ATP binding"/>
    <property type="evidence" value="ECO:0007669"/>
    <property type="project" value="UniProtKB-KW"/>
</dbReference>
<dbReference type="InterPro" id="IPR050534">
    <property type="entry name" value="Coronavir_polyprotein_1ab"/>
</dbReference>
<evidence type="ECO:0000256" key="3">
    <source>
        <dbReference type="ARBA" id="ARBA00022801"/>
    </source>
</evidence>
<evidence type="ECO:0000313" key="10">
    <source>
        <dbReference type="Proteomes" id="UP000570595"/>
    </source>
</evidence>
<feature type="region of interest" description="Disordered" evidence="6">
    <location>
        <begin position="228"/>
        <end position="260"/>
    </location>
</feature>
<protein>
    <submittedName>
        <fullName evidence="9">Uncharacterized protein</fullName>
    </submittedName>
</protein>
<dbReference type="PANTHER" id="PTHR43788">
    <property type="entry name" value="DNA2/NAM7 HELICASE FAMILY MEMBER"/>
    <property type="match status" value="1"/>
</dbReference>
<keyword evidence="2" id="KW-0547">Nucleotide-binding</keyword>
<feature type="domain" description="DNA2/NAM7 helicase helicase" evidence="7">
    <location>
        <begin position="687"/>
        <end position="745"/>
    </location>
</feature>
<dbReference type="Proteomes" id="UP000570595">
    <property type="component" value="Unassembled WGS sequence"/>
</dbReference>
<evidence type="ECO:0000256" key="5">
    <source>
        <dbReference type="ARBA" id="ARBA00022840"/>
    </source>
</evidence>
<name>A0A7J6LIY6_PEROL</name>
<dbReference type="Pfam" id="PF13086">
    <property type="entry name" value="AAA_11"/>
    <property type="match status" value="1"/>
</dbReference>
<feature type="compositionally biased region" description="Polar residues" evidence="6">
    <location>
        <begin position="1490"/>
        <end position="1509"/>
    </location>
</feature>
<dbReference type="GO" id="GO:0043139">
    <property type="term" value="F:5'-3' DNA helicase activity"/>
    <property type="evidence" value="ECO:0007669"/>
    <property type="project" value="TreeGrafter"/>
</dbReference>
<evidence type="ECO:0000256" key="4">
    <source>
        <dbReference type="ARBA" id="ARBA00022806"/>
    </source>
</evidence>
<evidence type="ECO:0000259" key="7">
    <source>
        <dbReference type="Pfam" id="PF13086"/>
    </source>
</evidence>
<evidence type="ECO:0000259" key="8">
    <source>
        <dbReference type="Pfam" id="PF13087"/>
    </source>
</evidence>
<keyword evidence="3" id="KW-0378">Hydrolase</keyword>
<dbReference type="Pfam" id="PF13087">
    <property type="entry name" value="AAA_12"/>
    <property type="match status" value="1"/>
</dbReference>
<feature type="compositionally biased region" description="Low complexity" evidence="6">
    <location>
        <begin position="1006"/>
        <end position="1016"/>
    </location>
</feature>
<dbReference type="InterPro" id="IPR027417">
    <property type="entry name" value="P-loop_NTPase"/>
</dbReference>
<dbReference type="SUPFAM" id="SSF52540">
    <property type="entry name" value="P-loop containing nucleoside triphosphate hydrolases"/>
    <property type="match status" value="1"/>
</dbReference>
<evidence type="ECO:0000256" key="1">
    <source>
        <dbReference type="ARBA" id="ARBA00007913"/>
    </source>
</evidence>
<dbReference type="CDD" id="cd18808">
    <property type="entry name" value="SF1_C_Upf1"/>
    <property type="match status" value="1"/>
</dbReference>
<evidence type="ECO:0000256" key="6">
    <source>
        <dbReference type="SAM" id="MobiDB-lite"/>
    </source>
</evidence>
<evidence type="ECO:0000256" key="2">
    <source>
        <dbReference type="ARBA" id="ARBA00022741"/>
    </source>
</evidence>
<dbReference type="InterPro" id="IPR041677">
    <property type="entry name" value="DNA2/NAM7_AAA_11"/>
</dbReference>
<gene>
    <name evidence="9" type="ORF">FOZ61_004884</name>
</gene>
<dbReference type="GO" id="GO:0016787">
    <property type="term" value="F:hydrolase activity"/>
    <property type="evidence" value="ECO:0007669"/>
    <property type="project" value="UniProtKB-KW"/>
</dbReference>
<comment type="similarity">
    <text evidence="1">Belongs to the DNA2/NAM7 helicase family.</text>
</comment>
<dbReference type="OrthoDB" id="439000at2759"/>
<sequence length="1690" mass="184583">MCDFDSCLAEVDLLGGASSGAAVDLMDLKAVGRRKRPRRELKPSTLETTRELDDYNKQSFGGWGSNRAEAPVLTGRFDCQYTAQVTQKRKRYQEGVLVLCGAGVSLCTLEDDEVVDSAIWSYTLRRDWNKAQAQSATLEMLLQRHIARVQFGSGEGGLIQGTGCVAAGCQGGPQGLSRGSVNVGVVSADMFRSAAAIESRAFGGLCRPPTGTPDAEDGEFEAILRKAQTRTKHSDDGDAPLLLKPSRAPPQAPSRSSPIREVREDVTVASTFPPYRSPTTPFDLLDMDFVIPCKSGDAASAVDASPVAVSMRSYALLWLDTIYRALHQGVRDLATGLRPTRSAAPRFKACPLGSTCKLKMTDKGEARLYFPGYSKGATKKGRGGSKLFFKSSTVRDKETRIETPDVFLFLVKGKWVVYASAWRGLNPQGLLQVRPLTETTRMFQEGLVVGSTLACSKLHCLEGVGHRLQYLQTIREVLSTKGDDGSSDDSEGDLFNAGSGSRASLDPRAICCTSLCLFRGQGSSSSHRLLGRALSLPAAVDLDDCMAATMTLFPGLNSEQVAVLEQVRAWFSDSSAEPLIMVQGVYGSGKTTVLAAVMALLYEILVASCGPVVPVAHRRVGLLSLTNVAVDNVLLKLKSKGLQDFVRLGVYDRIAAGLRDEYFARTQSRVQKEGPPGLSVLEWKARAVVAATLASAADLASTIPCPFVVIDECSQVTEPTLMLPLMRSLRPVRMLMFGDPRQLPPPPDDCRIKAPTGSTSVMKLIAERHAAHPGGKLMHSLQLRTQYRCHPDISAICSTLFYDGQVTTQYTPPSAGAPLPGMPAVIALQHNSSSPPLRRGDSFYHPGEADLVASLVQRLNRRTQDISVICMYKAMVQEVKDRDGTSVLQITPPVTVATVDSFQGSEASIVIVVLTYQRSTGGCFGTFISDPQRANVAISRARDHIVVVGHETAFHRSSTRVWPFVKERAQIVSTRELPGVEFMALHLKMSSQLTRYMTGQPQPQGARASARPSVSSADHEVGSLRGGEYLTISDTPRSLARRYRPAQLGDPNTSATLVQGGPCGCPSCHQSSASRHSNVAGACPVLRLSLEFGLEDPISSGFTTESREPSPPGEPGRGYLWLLSQLAARPGQKCPVSVPEVIFFQKGVAFRMFAMGGESASILTMTAKRPDGGSDMRTGVLLKKLYNLERKRYAHRESHLAKSSQPYMKPATPEEEGLGQERRHELPFKDCDAVFIIRNVDGAVRSVSAAEATPVDDTTAADEPKCVAQFLVRDAVGRIAGLLSTRWTILAGIFDFEFDALTDRLWLVGASQLQVEGLMLSPSDDEELPPPVCNGPTDPMESEDRAAKAENDWDVIGSPEEVDKWLQSRETELGSVAARWNYQVQEERDRREEQLLKKLSAEENVTERPQSSEWLTKRQSITTQVTGISKLWPKEDLAPMPRALQRYRDCAMRMGNFAARHLTKGDEDIGREDLMGLLKRSEEDEDDSSHQSGLSMGSIASKSHTCSNSSDALPPLYMPQLPLRLASVLGFRALDPPAADTMDVPEPPKTRRRRLSGPLSSWIEIQYTGDRRQQPTPPCRESFQNPSWIPAQAEEVTSQPFPTPTRWAPGLGMNTANPSQWILAKIYYPLFHQVLMPVEYLAHTASLHSRYLPDDDAVVVDSSSIDPDTLLTEESFSIVDDSDDSDWDEL</sequence>
<dbReference type="PANTHER" id="PTHR43788:SF8">
    <property type="entry name" value="DNA-BINDING PROTEIN SMUBP-2"/>
    <property type="match status" value="1"/>
</dbReference>
<proteinExistence type="inferred from homology"/>
<reference evidence="9 10" key="1">
    <citation type="submission" date="2020-04" db="EMBL/GenBank/DDBJ databases">
        <title>Perkinsus olseni comparative genomics.</title>
        <authorList>
            <person name="Bogema D.R."/>
        </authorList>
    </citation>
    <scope>NUCLEOTIDE SEQUENCE [LARGE SCALE GENOMIC DNA]</scope>
    <source>
        <strain evidence="9">ATCC PRA-179</strain>
    </source>
</reference>
<feature type="domain" description="DNA2/NAM7 helicase-like C-terminal" evidence="8">
    <location>
        <begin position="778"/>
        <end position="951"/>
    </location>
</feature>
<evidence type="ECO:0000313" key="9">
    <source>
        <dbReference type="EMBL" id="KAF4659247.1"/>
    </source>
</evidence>
<feature type="region of interest" description="Disordered" evidence="6">
    <location>
        <begin position="1480"/>
        <end position="1509"/>
    </location>
</feature>
<dbReference type="EMBL" id="JABAHT010000276">
    <property type="protein sequence ID" value="KAF4659247.1"/>
    <property type="molecule type" value="Genomic_DNA"/>
</dbReference>
<keyword evidence="5" id="KW-0067">ATP-binding</keyword>
<dbReference type="Gene3D" id="3.40.50.300">
    <property type="entry name" value="P-loop containing nucleotide triphosphate hydrolases"/>
    <property type="match status" value="2"/>
</dbReference>